<dbReference type="SUPFAM" id="SSF102114">
    <property type="entry name" value="Radical SAM enzymes"/>
    <property type="match status" value="1"/>
</dbReference>
<organism evidence="6 7">
    <name type="scientific">Phytohabitans maris</name>
    <dbReference type="NCBI Taxonomy" id="3071409"/>
    <lineage>
        <taxon>Bacteria</taxon>
        <taxon>Bacillati</taxon>
        <taxon>Actinomycetota</taxon>
        <taxon>Actinomycetes</taxon>
        <taxon>Micromonosporales</taxon>
        <taxon>Micromonosporaceae</taxon>
    </lineage>
</organism>
<keyword evidence="1" id="KW-0949">S-adenosyl-L-methionine</keyword>
<accession>A0ABU0ZB98</accession>
<evidence type="ECO:0000256" key="2">
    <source>
        <dbReference type="ARBA" id="ARBA00022723"/>
    </source>
</evidence>
<dbReference type="EMBL" id="JAVHUY010000005">
    <property type="protein sequence ID" value="MDQ7904334.1"/>
    <property type="molecule type" value="Genomic_DNA"/>
</dbReference>
<comment type="caution">
    <text evidence="6">The sequence shown here is derived from an EMBL/GenBank/DDBJ whole genome shotgun (WGS) entry which is preliminary data.</text>
</comment>
<evidence type="ECO:0000259" key="5">
    <source>
        <dbReference type="Pfam" id="PF04055"/>
    </source>
</evidence>
<dbReference type="SFLD" id="SFLDG01072">
    <property type="entry name" value="dehydrogenase_like"/>
    <property type="match status" value="1"/>
</dbReference>
<dbReference type="InterPro" id="IPR058240">
    <property type="entry name" value="rSAM_sf"/>
</dbReference>
<protein>
    <submittedName>
        <fullName evidence="6">FxsB family cyclophane-forming radical SAM/SPASM peptide maturase</fullName>
    </submittedName>
</protein>
<keyword evidence="7" id="KW-1185">Reference proteome</keyword>
<dbReference type="RefSeq" id="WP_308711600.1">
    <property type="nucleotide sequence ID" value="NZ_JAVHUY010000005.1"/>
</dbReference>
<dbReference type="Pfam" id="PF04055">
    <property type="entry name" value="Radical_SAM"/>
    <property type="match status" value="1"/>
</dbReference>
<dbReference type="InterPro" id="IPR013785">
    <property type="entry name" value="Aldolase_TIM"/>
</dbReference>
<name>A0ABU0ZB98_9ACTN</name>
<dbReference type="Gene3D" id="3.20.20.70">
    <property type="entry name" value="Aldolase class I"/>
    <property type="match status" value="1"/>
</dbReference>
<keyword evidence="2" id="KW-0479">Metal-binding</keyword>
<dbReference type="SFLD" id="SFLDS00029">
    <property type="entry name" value="Radical_SAM"/>
    <property type="match status" value="1"/>
</dbReference>
<gene>
    <name evidence="6" type="ORF">RB614_07335</name>
</gene>
<feature type="domain" description="Radical SAM core" evidence="5">
    <location>
        <begin position="22"/>
        <end position="168"/>
    </location>
</feature>
<evidence type="ECO:0000313" key="6">
    <source>
        <dbReference type="EMBL" id="MDQ7904334.1"/>
    </source>
</evidence>
<evidence type="ECO:0000256" key="1">
    <source>
        <dbReference type="ARBA" id="ARBA00022691"/>
    </source>
</evidence>
<dbReference type="SFLD" id="SFLDG01386">
    <property type="entry name" value="main_SPASM_domain-containing"/>
    <property type="match status" value="1"/>
</dbReference>
<keyword evidence="3" id="KW-0408">Iron</keyword>
<dbReference type="NCBIfam" id="TIGR04269">
    <property type="entry name" value="SAM_SPASM_FxsB"/>
    <property type="match status" value="1"/>
</dbReference>
<evidence type="ECO:0000256" key="3">
    <source>
        <dbReference type="ARBA" id="ARBA00023004"/>
    </source>
</evidence>
<dbReference type="SFLD" id="SFLDG01067">
    <property type="entry name" value="SPASM/twitch_domain_containing"/>
    <property type="match status" value="1"/>
</dbReference>
<dbReference type="InterPro" id="IPR007197">
    <property type="entry name" value="rSAM"/>
</dbReference>
<reference evidence="6 7" key="1">
    <citation type="submission" date="2023-08" db="EMBL/GenBank/DDBJ databases">
        <title>Phytohabitans sansha sp. nov., isolated from marine sediment.</title>
        <authorList>
            <person name="Zhao Y."/>
            <person name="Yi K."/>
        </authorList>
    </citation>
    <scope>NUCLEOTIDE SEQUENCE [LARGE SCALE GENOMIC DNA]</scope>
    <source>
        <strain evidence="6 7">ZYX-F-186</strain>
    </source>
</reference>
<sequence length="392" mass="42712">MAGHVDAGRGPKALRQILMKVHGSCNLACDYCYVYEHADQGWRARTSAMSPTVLAQSARRIGEHVTSRDIRRLRVILHGGEPLLAGPQAIDDIARSLRGSVRPTTDLELVVQTNGTLLNEAFLAVFHRHGIRVGVSIDGTGAAHDRHRRFANGRGSHERVARGIALLTRPEHRSLYSGLLCTIDLANDPVETYESLLWSRPPKLDLLLPHGNWLHPPGGLAGGGTPYGDWLIAVFDRWYDAPTRETEIRLFGSILSLLLGGPASSEVIGPDPDDLVVIESDGTIEQHDALKSTVDGGGATGMTVMAQSLDDVLAHEAWSRAPGLGPECRRCPEVAVCGGGLRAHRFDPARGFDRPSVYCADLFALIRHVRSRLTHDIERLRPTMAAERCPST</sequence>
<dbReference type="PANTHER" id="PTHR43273">
    <property type="entry name" value="ANAEROBIC SULFATASE-MATURATING ENZYME HOMOLOG ASLB-RELATED"/>
    <property type="match status" value="1"/>
</dbReference>
<dbReference type="PANTHER" id="PTHR43273:SF8">
    <property type="entry name" value="RADICAL SAM DOMAIN PROTEIN"/>
    <property type="match status" value="1"/>
</dbReference>
<dbReference type="CDD" id="cd01335">
    <property type="entry name" value="Radical_SAM"/>
    <property type="match status" value="1"/>
</dbReference>
<dbReference type="InterPro" id="IPR026335">
    <property type="entry name" value="rSAM_SPASM_FxsB"/>
</dbReference>
<evidence type="ECO:0000313" key="7">
    <source>
        <dbReference type="Proteomes" id="UP001230908"/>
    </source>
</evidence>
<evidence type="ECO:0000256" key="4">
    <source>
        <dbReference type="ARBA" id="ARBA00023014"/>
    </source>
</evidence>
<dbReference type="InterPro" id="IPR023867">
    <property type="entry name" value="Sulphatase_maturase_rSAM"/>
</dbReference>
<keyword evidence="4" id="KW-0411">Iron-sulfur</keyword>
<proteinExistence type="predicted"/>
<dbReference type="Proteomes" id="UP001230908">
    <property type="component" value="Unassembled WGS sequence"/>
</dbReference>